<protein>
    <submittedName>
        <fullName evidence="1">Uncharacterized protein</fullName>
    </submittedName>
</protein>
<comment type="caution">
    <text evidence="1">The sequence shown here is derived from an EMBL/GenBank/DDBJ whole genome shotgun (WGS) entry which is preliminary data.</text>
</comment>
<sequence length="94" mass="10555">MRVVEFFLTTMPLSKPILMASMAIGSHQDGGQPLRQTRVSVGRGSHRFDRSLQPLQRRACEGWRGAVTALLCYTHTSILKRLALSPYYSTRPHG</sequence>
<organism evidence="1 2">
    <name type="scientific">Portunus trituberculatus</name>
    <name type="common">Swimming crab</name>
    <name type="synonym">Neptunus trituberculatus</name>
    <dbReference type="NCBI Taxonomy" id="210409"/>
    <lineage>
        <taxon>Eukaryota</taxon>
        <taxon>Metazoa</taxon>
        <taxon>Ecdysozoa</taxon>
        <taxon>Arthropoda</taxon>
        <taxon>Crustacea</taxon>
        <taxon>Multicrustacea</taxon>
        <taxon>Malacostraca</taxon>
        <taxon>Eumalacostraca</taxon>
        <taxon>Eucarida</taxon>
        <taxon>Decapoda</taxon>
        <taxon>Pleocyemata</taxon>
        <taxon>Brachyura</taxon>
        <taxon>Eubrachyura</taxon>
        <taxon>Portunoidea</taxon>
        <taxon>Portunidae</taxon>
        <taxon>Portuninae</taxon>
        <taxon>Portunus</taxon>
    </lineage>
</organism>
<keyword evidence="2" id="KW-1185">Reference proteome</keyword>
<reference evidence="1 2" key="1">
    <citation type="submission" date="2019-05" db="EMBL/GenBank/DDBJ databases">
        <title>Another draft genome of Portunus trituberculatus and its Hox gene families provides insights of decapod evolution.</title>
        <authorList>
            <person name="Jeong J.-H."/>
            <person name="Song I."/>
            <person name="Kim S."/>
            <person name="Choi T."/>
            <person name="Kim D."/>
            <person name="Ryu S."/>
            <person name="Kim W."/>
        </authorList>
    </citation>
    <scope>NUCLEOTIDE SEQUENCE [LARGE SCALE GENOMIC DNA]</scope>
    <source>
        <tissue evidence="1">Muscle</tissue>
    </source>
</reference>
<name>A0A5B7IIM3_PORTR</name>
<dbReference type="Proteomes" id="UP000324222">
    <property type="component" value="Unassembled WGS sequence"/>
</dbReference>
<dbReference type="EMBL" id="VSRR010058153">
    <property type="protein sequence ID" value="MPC81836.1"/>
    <property type="molecule type" value="Genomic_DNA"/>
</dbReference>
<evidence type="ECO:0000313" key="1">
    <source>
        <dbReference type="EMBL" id="MPC81836.1"/>
    </source>
</evidence>
<dbReference type="AlphaFoldDB" id="A0A5B7IIM3"/>
<evidence type="ECO:0000313" key="2">
    <source>
        <dbReference type="Proteomes" id="UP000324222"/>
    </source>
</evidence>
<gene>
    <name evidence="1" type="ORF">E2C01_076471</name>
</gene>
<proteinExistence type="predicted"/>
<accession>A0A5B7IIM3</accession>